<keyword evidence="9" id="KW-0539">Nucleus</keyword>
<dbReference type="GO" id="GO:0005737">
    <property type="term" value="C:cytoplasm"/>
    <property type="evidence" value="ECO:0007669"/>
    <property type="project" value="TreeGrafter"/>
</dbReference>
<keyword evidence="8" id="KW-0408">Iron</keyword>
<evidence type="ECO:0000256" key="1">
    <source>
        <dbReference type="ARBA" id="ARBA00001961"/>
    </source>
</evidence>
<evidence type="ECO:0000256" key="4">
    <source>
        <dbReference type="ARBA" id="ARBA00022723"/>
    </source>
</evidence>
<dbReference type="EMBL" id="VIBQ01000016">
    <property type="protein sequence ID" value="KAB8356588.1"/>
    <property type="molecule type" value="Genomic_DNA"/>
</dbReference>
<dbReference type="GO" id="GO:0010604">
    <property type="term" value="P:positive regulation of macromolecule metabolic process"/>
    <property type="evidence" value="ECO:0007669"/>
    <property type="project" value="UniProtKB-ARBA"/>
</dbReference>
<dbReference type="GO" id="GO:0005634">
    <property type="term" value="C:nucleus"/>
    <property type="evidence" value="ECO:0007669"/>
    <property type="project" value="UniProtKB-SubCell"/>
</dbReference>
<dbReference type="GO" id="GO:0031543">
    <property type="term" value="F:peptidyl-proline dioxygenase activity"/>
    <property type="evidence" value="ECO:0007669"/>
    <property type="project" value="TreeGrafter"/>
</dbReference>
<protein>
    <recommendedName>
        <fullName evidence="12">uS12 prolyl 3,4-dihydroxylase</fullName>
    </recommendedName>
</protein>
<evidence type="ECO:0000256" key="12">
    <source>
        <dbReference type="ARBA" id="ARBA00081607"/>
    </source>
</evidence>
<dbReference type="Proteomes" id="UP000327013">
    <property type="component" value="Unassembled WGS sequence"/>
</dbReference>
<dbReference type="InterPro" id="IPR039558">
    <property type="entry name" value="TPA1/OFD1_N"/>
</dbReference>
<feature type="region of interest" description="Disordered" evidence="13">
    <location>
        <begin position="1"/>
        <end position="28"/>
    </location>
</feature>
<evidence type="ECO:0000256" key="3">
    <source>
        <dbReference type="ARBA" id="ARBA00007443"/>
    </source>
</evidence>
<dbReference type="PANTHER" id="PTHR12117">
    <property type="entry name" value="HISTONE ACETYLTRANSFERASE COMPLEX"/>
    <property type="match status" value="1"/>
</dbReference>
<keyword evidence="5" id="KW-0847">Vitamin C</keyword>
<dbReference type="PANTHER" id="PTHR12117:SF0">
    <property type="entry name" value="PROLYL 3-HYDROXYLASE OGFOD1"/>
    <property type="match status" value="1"/>
</dbReference>
<evidence type="ECO:0000313" key="16">
    <source>
        <dbReference type="Proteomes" id="UP000327013"/>
    </source>
</evidence>
<evidence type="ECO:0000256" key="11">
    <source>
        <dbReference type="ARBA" id="ARBA00051966"/>
    </source>
</evidence>
<evidence type="ECO:0000256" key="7">
    <source>
        <dbReference type="ARBA" id="ARBA00023002"/>
    </source>
</evidence>
<dbReference type="AlphaFoldDB" id="A0A5N6KXY6"/>
<reference evidence="15 16" key="1">
    <citation type="submission" date="2019-06" db="EMBL/GenBank/DDBJ databases">
        <title>A chromosomal-level reference genome of Carpinus fangiana (Coryloideae, Betulaceae).</title>
        <authorList>
            <person name="Yang X."/>
            <person name="Wang Z."/>
            <person name="Zhang L."/>
            <person name="Hao G."/>
            <person name="Liu J."/>
            <person name="Yang Y."/>
        </authorList>
    </citation>
    <scope>NUCLEOTIDE SEQUENCE [LARGE SCALE GENOMIC DNA]</scope>
    <source>
        <strain evidence="15">Cfa_2016G</strain>
        <tissue evidence="15">Leaf</tissue>
    </source>
</reference>
<evidence type="ECO:0000256" key="2">
    <source>
        <dbReference type="ARBA" id="ARBA00004123"/>
    </source>
</evidence>
<comment type="catalytic activity">
    <reaction evidence="10">
        <text>[ribosomal protein uS12]-L-proline + 2-oxoglutarate + O2 = [ribosomal protein uS12]-(3S)-3-hydroxy-L-proline + succinate + CO2</text>
        <dbReference type="Rhea" id="RHEA:54156"/>
        <dbReference type="Rhea" id="RHEA-COMP:13816"/>
        <dbReference type="Rhea" id="RHEA-COMP:13818"/>
        <dbReference type="ChEBI" id="CHEBI:15379"/>
        <dbReference type="ChEBI" id="CHEBI:16526"/>
        <dbReference type="ChEBI" id="CHEBI:16810"/>
        <dbReference type="ChEBI" id="CHEBI:30031"/>
        <dbReference type="ChEBI" id="CHEBI:50342"/>
        <dbReference type="ChEBI" id="CHEBI:85428"/>
    </reaction>
</comment>
<sequence length="473" mass="52252">MAVKRKADPSDQAPLTSKRSRTSEDHTASFAPDVFPKVGAYKTAYSSSKPYLHGVIPTLVADDLLRAVRDEIRSHITFTPKETDIYKIHQSGDLANLDGLDSTSLERLPSLVKLRDALYSQNFRSFLEEVTGSGKLSGQKTDMAVNVYTPGCHLLCHDDVIGTRRVSYILYLTDPEKPWQASWGGGLRLFPTQTLKATVEANGSIPRASKQKTKEKAETREFKVPSPITTKTIPPAWNQLSFFAVQPGESFHDVEEVYARSATDPGEEVDGGRIRMAISGWFHIPQEGEEGYVAGAAEAQAERSSLAQLQGKSADKFDKPQAKWIAQDDGIEHGEGEAPEMNQEDMDLLVKYLNPRYLVPETVEELAEGFAEDSSLRLGMFLAPRVAEKLKVEIEAADAGAEHRNKPEVGWDVACPPHKARYLFRQPNQKNKSTQTPLLAELTDVLLPSGEVWTTLSPLATKKMNPSWSSVSA</sequence>
<dbReference type="OrthoDB" id="430522at2759"/>
<dbReference type="InterPro" id="IPR006620">
    <property type="entry name" value="Pro_4_hyd_alph"/>
</dbReference>
<dbReference type="GO" id="GO:0031418">
    <property type="term" value="F:L-ascorbic acid binding"/>
    <property type="evidence" value="ECO:0007669"/>
    <property type="project" value="UniProtKB-KW"/>
</dbReference>
<keyword evidence="4" id="KW-0479">Metal-binding</keyword>
<comment type="caution">
    <text evidence="15">The sequence shown here is derived from an EMBL/GenBank/DDBJ whole genome shotgun (WGS) entry which is preliminary data.</text>
</comment>
<dbReference type="GO" id="GO:0006449">
    <property type="term" value="P:regulation of translational termination"/>
    <property type="evidence" value="ECO:0007669"/>
    <property type="project" value="TreeGrafter"/>
</dbReference>
<keyword evidence="7" id="KW-0560">Oxidoreductase</keyword>
<evidence type="ECO:0000256" key="9">
    <source>
        <dbReference type="ARBA" id="ARBA00023242"/>
    </source>
</evidence>
<organism evidence="15 16">
    <name type="scientific">Carpinus fangiana</name>
    <dbReference type="NCBI Taxonomy" id="176857"/>
    <lineage>
        <taxon>Eukaryota</taxon>
        <taxon>Viridiplantae</taxon>
        <taxon>Streptophyta</taxon>
        <taxon>Embryophyta</taxon>
        <taxon>Tracheophyta</taxon>
        <taxon>Spermatophyta</taxon>
        <taxon>Magnoliopsida</taxon>
        <taxon>eudicotyledons</taxon>
        <taxon>Gunneridae</taxon>
        <taxon>Pentapetalae</taxon>
        <taxon>rosids</taxon>
        <taxon>fabids</taxon>
        <taxon>Fagales</taxon>
        <taxon>Betulaceae</taxon>
        <taxon>Carpinus</taxon>
    </lineage>
</organism>
<dbReference type="InterPro" id="IPR019601">
    <property type="entry name" value="Oxoglutarate/Fe-dep_Oase_C"/>
</dbReference>
<dbReference type="GO" id="GO:0005506">
    <property type="term" value="F:iron ion binding"/>
    <property type="evidence" value="ECO:0007669"/>
    <property type="project" value="InterPro"/>
</dbReference>
<accession>A0A5N6KXY6</accession>
<dbReference type="Gene3D" id="2.60.120.620">
    <property type="entry name" value="q2cbj1_9rhob like domain"/>
    <property type="match status" value="2"/>
</dbReference>
<dbReference type="Pfam" id="PF10637">
    <property type="entry name" value="Ofd1_CTDD"/>
    <property type="match status" value="1"/>
</dbReference>
<dbReference type="FunFam" id="2.60.120.620:FF:000014">
    <property type="entry name" value="Prolyl 3,4-dihydroxylase TPA1"/>
    <property type="match status" value="1"/>
</dbReference>
<dbReference type="GO" id="GO:0009896">
    <property type="term" value="P:positive regulation of catabolic process"/>
    <property type="evidence" value="ECO:0007669"/>
    <property type="project" value="UniProtKB-ARBA"/>
</dbReference>
<dbReference type="Pfam" id="PF13661">
    <property type="entry name" value="2OG-FeII_Oxy_4"/>
    <property type="match status" value="2"/>
</dbReference>
<comment type="subcellular location">
    <subcellularLocation>
        <location evidence="2">Nucleus</location>
    </subcellularLocation>
</comment>
<name>A0A5N6KXY6_9ROSI</name>
<evidence type="ECO:0000256" key="13">
    <source>
        <dbReference type="SAM" id="MobiDB-lite"/>
    </source>
</evidence>
<feature type="domain" description="Fe2OG dioxygenase" evidence="14">
    <location>
        <begin position="139"/>
        <end position="284"/>
    </location>
</feature>
<evidence type="ECO:0000256" key="5">
    <source>
        <dbReference type="ARBA" id="ARBA00022896"/>
    </source>
</evidence>
<comment type="cofactor">
    <cofactor evidence="1">
        <name>L-ascorbate</name>
        <dbReference type="ChEBI" id="CHEBI:38290"/>
    </cofactor>
</comment>
<keyword evidence="6" id="KW-0223">Dioxygenase</keyword>
<gene>
    <name evidence="15" type="ORF">FH972_024170</name>
</gene>
<dbReference type="PROSITE" id="PS51471">
    <property type="entry name" value="FE2OG_OXY"/>
    <property type="match status" value="1"/>
</dbReference>
<evidence type="ECO:0000256" key="6">
    <source>
        <dbReference type="ARBA" id="ARBA00022964"/>
    </source>
</evidence>
<proteinExistence type="inferred from homology"/>
<evidence type="ECO:0000259" key="14">
    <source>
        <dbReference type="PROSITE" id="PS51471"/>
    </source>
</evidence>
<dbReference type="SMART" id="SM00702">
    <property type="entry name" value="P4Hc"/>
    <property type="match status" value="1"/>
</dbReference>
<comment type="catalytic activity">
    <reaction evidence="11">
        <text>[ribosomal protein uS12]-(3S)-3-hydroxy-L-proline + 2-oxoglutarate + O2 = [ribosomal protein uS12]-(3S)-3,4-dihydroxy-L-proline + succinate + CO2</text>
        <dbReference type="Rhea" id="RHEA:54160"/>
        <dbReference type="Rhea" id="RHEA-COMP:13817"/>
        <dbReference type="Rhea" id="RHEA-COMP:13818"/>
        <dbReference type="ChEBI" id="CHEBI:15379"/>
        <dbReference type="ChEBI" id="CHEBI:16526"/>
        <dbReference type="ChEBI" id="CHEBI:16810"/>
        <dbReference type="ChEBI" id="CHEBI:30031"/>
        <dbReference type="ChEBI" id="CHEBI:85428"/>
        <dbReference type="ChEBI" id="CHEBI:138052"/>
    </reaction>
</comment>
<evidence type="ECO:0000256" key="8">
    <source>
        <dbReference type="ARBA" id="ARBA00023004"/>
    </source>
</evidence>
<keyword evidence="16" id="KW-1185">Reference proteome</keyword>
<dbReference type="InterPro" id="IPR051842">
    <property type="entry name" value="uS12_prolyl_hydroxylase"/>
</dbReference>
<evidence type="ECO:0000313" key="15">
    <source>
        <dbReference type="EMBL" id="KAB8356588.1"/>
    </source>
</evidence>
<comment type="similarity">
    <text evidence="3">Belongs to the TPA1 family.</text>
</comment>
<dbReference type="InterPro" id="IPR005123">
    <property type="entry name" value="Oxoglu/Fe-dep_dioxygenase_dom"/>
</dbReference>
<evidence type="ECO:0000256" key="10">
    <source>
        <dbReference type="ARBA" id="ARBA00047444"/>
    </source>
</evidence>